<evidence type="ECO:0000313" key="4">
    <source>
        <dbReference type="Proteomes" id="UP000501600"/>
    </source>
</evidence>
<evidence type="ECO:0000256" key="2">
    <source>
        <dbReference type="ARBA" id="ARBA00023002"/>
    </source>
</evidence>
<dbReference type="EMBL" id="CP051217">
    <property type="protein sequence ID" value="QJB70372.1"/>
    <property type="molecule type" value="Genomic_DNA"/>
</dbReference>
<dbReference type="SUPFAM" id="SSF51735">
    <property type="entry name" value="NAD(P)-binding Rossmann-fold domains"/>
    <property type="match status" value="1"/>
</dbReference>
<evidence type="ECO:0000256" key="1">
    <source>
        <dbReference type="ARBA" id="ARBA00006484"/>
    </source>
</evidence>
<evidence type="ECO:0000313" key="3">
    <source>
        <dbReference type="EMBL" id="QJB70372.1"/>
    </source>
</evidence>
<comment type="similarity">
    <text evidence="1">Belongs to the short-chain dehydrogenases/reductases (SDR) family.</text>
</comment>
<dbReference type="RefSeq" id="WP_168820638.1">
    <property type="nucleotide sequence ID" value="NZ_CP051217.1"/>
</dbReference>
<dbReference type="PANTHER" id="PTHR43639:SF1">
    <property type="entry name" value="SHORT-CHAIN DEHYDROGENASE_REDUCTASE FAMILY PROTEIN"/>
    <property type="match status" value="1"/>
</dbReference>
<dbReference type="InterPro" id="IPR036291">
    <property type="entry name" value="NAD(P)-bd_dom_sf"/>
</dbReference>
<dbReference type="KEGG" id="phao:HF685_14765"/>
<accession>A0A6H2DNX9</accession>
<name>A0A6H2DNX9_9SPHN</name>
<dbReference type="Gene3D" id="3.40.50.720">
    <property type="entry name" value="NAD(P)-binding Rossmann-like Domain"/>
    <property type="match status" value="1"/>
</dbReference>
<reference evidence="3 4" key="1">
    <citation type="submission" date="2020-04" db="EMBL/GenBank/DDBJ databases">
        <title>Genome sequence for Sphingorhabdus sp. strain M1.</title>
        <authorList>
            <person name="Park S.-J."/>
        </authorList>
    </citation>
    <scope>NUCLEOTIDE SEQUENCE [LARGE SCALE GENOMIC DNA]</scope>
    <source>
        <strain evidence="3 4">JK6</strain>
    </source>
</reference>
<dbReference type="AlphaFoldDB" id="A0A6H2DNX9"/>
<dbReference type="Proteomes" id="UP000501600">
    <property type="component" value="Chromosome"/>
</dbReference>
<gene>
    <name evidence="3" type="ORF">HF685_14765</name>
</gene>
<keyword evidence="2" id="KW-0560">Oxidoreductase</keyword>
<dbReference type="InterPro" id="IPR002347">
    <property type="entry name" value="SDR_fam"/>
</dbReference>
<protein>
    <submittedName>
        <fullName evidence="3">SDR family oxidoreductase</fullName>
    </submittedName>
</protein>
<proteinExistence type="inferred from homology"/>
<organism evidence="3 4">
    <name type="scientific">Parasphingorhabdus halotolerans</name>
    <dbReference type="NCBI Taxonomy" id="2725558"/>
    <lineage>
        <taxon>Bacteria</taxon>
        <taxon>Pseudomonadati</taxon>
        <taxon>Pseudomonadota</taxon>
        <taxon>Alphaproteobacteria</taxon>
        <taxon>Sphingomonadales</taxon>
        <taxon>Sphingomonadaceae</taxon>
        <taxon>Parasphingorhabdus</taxon>
    </lineage>
</organism>
<dbReference type="GO" id="GO:0016491">
    <property type="term" value="F:oxidoreductase activity"/>
    <property type="evidence" value="ECO:0007669"/>
    <property type="project" value="UniProtKB-KW"/>
</dbReference>
<dbReference type="Pfam" id="PF13561">
    <property type="entry name" value="adh_short_C2"/>
    <property type="match status" value="1"/>
</dbReference>
<keyword evidence="4" id="KW-1185">Reference proteome</keyword>
<dbReference type="PANTHER" id="PTHR43639">
    <property type="entry name" value="OXIDOREDUCTASE, SHORT-CHAIN DEHYDROGENASE/REDUCTASE FAMILY (AFU_ORTHOLOGUE AFUA_5G02870)"/>
    <property type="match status" value="1"/>
</dbReference>
<dbReference type="PRINTS" id="PR00081">
    <property type="entry name" value="GDHRDH"/>
</dbReference>
<sequence>MSAAPLALVTGGVRRVGAQISSSLAKAGYALALHGHSDTTPEDGLAEVLQVEGTEWRGFQQDFEEKGAADNLLKQIEASFGRLPDLIVNNASIFGQDDAGNIDDHSLERHLRVNMMVPTLLTTALANRISDGKRSAVVHILDQRIINPNRDQLGYTLSKQALAQSVRTLATACSDTLRVNGVAPGLTLTAGEYSDDQLANLKAMMPLDRFSSPQDIADAVLYLAGAVSVTGQIICVDGGANLKSYERDFVHLGIDP</sequence>